<dbReference type="InterPro" id="IPR051396">
    <property type="entry name" value="Bact_Antivir_Def_Nuclease"/>
</dbReference>
<accession>A0ABY5V632</accession>
<dbReference type="SUPFAM" id="SSF52540">
    <property type="entry name" value="P-loop containing nucleoside triphosphate hydrolases"/>
    <property type="match status" value="1"/>
</dbReference>
<feature type="domain" description="Endonuclease GajA/Old nuclease/RecF-like AAA" evidence="2">
    <location>
        <begin position="1"/>
        <end position="312"/>
    </location>
</feature>
<gene>
    <name evidence="3" type="ORF">NQ519_12185</name>
</gene>
<dbReference type="Pfam" id="PF13175">
    <property type="entry name" value="AAA_15"/>
    <property type="match status" value="1"/>
</dbReference>
<evidence type="ECO:0000313" key="3">
    <source>
        <dbReference type="EMBL" id="UWN64504.1"/>
    </source>
</evidence>
<organism evidence="3 4">
    <name type="scientific">Alistipes senegalensis JC50</name>
    <dbReference type="NCBI Taxonomy" id="1033732"/>
    <lineage>
        <taxon>Bacteria</taxon>
        <taxon>Pseudomonadati</taxon>
        <taxon>Bacteroidota</taxon>
        <taxon>Bacteroidia</taxon>
        <taxon>Bacteroidales</taxon>
        <taxon>Rikenellaceae</taxon>
        <taxon>Alistipes</taxon>
    </lineage>
</organism>
<dbReference type="InterPro" id="IPR014592">
    <property type="entry name" value="P-loop_UCP034888"/>
</dbReference>
<protein>
    <submittedName>
        <fullName evidence="3">DUF3696 domain-containing protein</fullName>
    </submittedName>
</protein>
<dbReference type="Proteomes" id="UP001058267">
    <property type="component" value="Chromosome"/>
</dbReference>
<evidence type="ECO:0000259" key="2">
    <source>
        <dbReference type="Pfam" id="PF13175"/>
    </source>
</evidence>
<keyword evidence="4" id="KW-1185">Reference proteome</keyword>
<dbReference type="InterPro" id="IPR027417">
    <property type="entry name" value="P-loop_NTPase"/>
</dbReference>
<dbReference type="Pfam" id="PF12476">
    <property type="entry name" value="DUF3696"/>
    <property type="match status" value="1"/>
</dbReference>
<dbReference type="InterPro" id="IPR041685">
    <property type="entry name" value="AAA_GajA/Old/RecF-like"/>
</dbReference>
<proteinExistence type="predicted"/>
<dbReference type="PANTHER" id="PTHR43581">
    <property type="entry name" value="ATP/GTP PHOSPHATASE"/>
    <property type="match status" value="1"/>
</dbReference>
<feature type="domain" description="DUF3696" evidence="1">
    <location>
        <begin position="329"/>
        <end position="372"/>
    </location>
</feature>
<evidence type="ECO:0000259" key="1">
    <source>
        <dbReference type="Pfam" id="PF12476"/>
    </source>
</evidence>
<dbReference type="PIRSF" id="PIRSF034888">
    <property type="entry name" value="P-loop_UCP034888"/>
    <property type="match status" value="1"/>
</dbReference>
<name>A0ABY5V632_9BACT</name>
<dbReference type="RefSeq" id="WP_083871029.1">
    <property type="nucleotide sequence ID" value="NZ_CP102252.1"/>
</dbReference>
<dbReference type="PANTHER" id="PTHR43581:SF2">
    <property type="entry name" value="EXCINUCLEASE ATPASE SUBUNIT"/>
    <property type="match status" value="1"/>
</dbReference>
<evidence type="ECO:0000313" key="4">
    <source>
        <dbReference type="Proteomes" id="UP001058267"/>
    </source>
</evidence>
<dbReference type="InterPro" id="IPR022532">
    <property type="entry name" value="DUF3696"/>
</dbReference>
<dbReference type="Gene3D" id="3.40.50.300">
    <property type="entry name" value="P-loop containing nucleotide triphosphate hydrolases"/>
    <property type="match status" value="1"/>
</dbReference>
<reference evidence="3" key="1">
    <citation type="journal article" date="2022" name="Cell">
        <title>Design, construction, and in vivo augmentation of a complex gut microbiome.</title>
        <authorList>
            <person name="Cheng A.G."/>
            <person name="Ho P.Y."/>
            <person name="Aranda-Diaz A."/>
            <person name="Jain S."/>
            <person name="Yu F.B."/>
            <person name="Meng X."/>
            <person name="Wang M."/>
            <person name="Iakiviak M."/>
            <person name="Nagashima K."/>
            <person name="Zhao A."/>
            <person name="Murugkar P."/>
            <person name="Patil A."/>
            <person name="Atabakhsh K."/>
            <person name="Weakley A."/>
            <person name="Yan J."/>
            <person name="Brumbaugh A.R."/>
            <person name="Higginbottom S."/>
            <person name="Dimas A."/>
            <person name="Shiver A.L."/>
            <person name="Deutschbauer A."/>
            <person name="Neff N."/>
            <person name="Sonnenburg J.L."/>
            <person name="Huang K.C."/>
            <person name="Fischbach M.A."/>
        </authorList>
    </citation>
    <scope>NUCLEOTIDE SEQUENCE</scope>
    <source>
        <strain evidence="3">JC50</strain>
    </source>
</reference>
<sequence>MINKLEISNFKLHDHTKIEVGGLTIFTGMNGMGKSSIIQSLLLLRQSFFMNDLESGLNLKGDLCDLGISGELACQSSKEHSLRLEMNFDDQPHLNYTFNYPDDILDTFLLGDKNNVVDKNTLSAYSLFNDKFQYLSAFRFGPQKSYNRDTSLVVTKKQISKIMGQCEYAIHYLEQYKNEQIPLTKLGIEADGEVTKDYRLSVQVERWMRKISPNIKINIEQSGEDFRLKYKFNREENTITEEVSALNTGFGITYVLPILIAVLSASKGALIIIENPEAHIHPKGQAVLMELIAKAVKNGVQIIIESHSDHIINGSLVAVNKGWIPSHLLSIYYFERDEHEHTAISHHLEITPTGCIKRPPQGFFDQIDIDLKILTDKPAGVKLAGCHAKVQAPGFHKCGSCFLM</sequence>
<dbReference type="EMBL" id="CP102252">
    <property type="protein sequence ID" value="UWN64504.1"/>
    <property type="molecule type" value="Genomic_DNA"/>
</dbReference>